<gene>
    <name evidence="6" type="ORF">G3I70_17550</name>
</gene>
<name>A0A6L9QGK6_9ACTN</name>
<keyword evidence="2 5" id="KW-0812">Transmembrane</keyword>
<organism evidence="6 7">
    <name type="scientific">Actinomadura bangladeshensis</name>
    <dbReference type="NCBI Taxonomy" id="453573"/>
    <lineage>
        <taxon>Bacteria</taxon>
        <taxon>Bacillati</taxon>
        <taxon>Actinomycetota</taxon>
        <taxon>Actinomycetes</taxon>
        <taxon>Streptosporangiales</taxon>
        <taxon>Thermomonosporaceae</taxon>
        <taxon>Actinomadura</taxon>
    </lineage>
</organism>
<keyword evidence="4 5" id="KW-0472">Membrane</keyword>
<reference evidence="6 7" key="1">
    <citation type="submission" date="2020-01" db="EMBL/GenBank/DDBJ databases">
        <title>Insect and environment-associated Actinomycetes.</title>
        <authorList>
            <person name="Currrie C."/>
            <person name="Chevrette M."/>
            <person name="Carlson C."/>
            <person name="Stubbendieck R."/>
            <person name="Wendt-Pienkowski E."/>
        </authorList>
    </citation>
    <scope>NUCLEOTIDE SEQUENCE [LARGE SCALE GENOMIC DNA]</scope>
    <source>
        <strain evidence="6 7">SID10258</strain>
    </source>
</reference>
<evidence type="ECO:0000256" key="3">
    <source>
        <dbReference type="ARBA" id="ARBA00022989"/>
    </source>
</evidence>
<dbReference type="AlphaFoldDB" id="A0A6L9QGK6"/>
<dbReference type="RefSeq" id="WP_163057296.1">
    <property type="nucleotide sequence ID" value="NZ_JAAGLI010000434.1"/>
</dbReference>
<feature type="transmembrane region" description="Helical" evidence="5">
    <location>
        <begin position="230"/>
        <end position="249"/>
    </location>
</feature>
<feature type="transmembrane region" description="Helical" evidence="5">
    <location>
        <begin position="132"/>
        <end position="152"/>
    </location>
</feature>
<evidence type="ECO:0000313" key="6">
    <source>
        <dbReference type="EMBL" id="NEA24282.1"/>
    </source>
</evidence>
<feature type="transmembrane region" description="Helical" evidence="5">
    <location>
        <begin position="68"/>
        <end position="86"/>
    </location>
</feature>
<dbReference type="PANTHER" id="PTHR43359:SF1">
    <property type="entry name" value="FORMATE HYDROGENLYASE SUBUNIT 4-RELATED"/>
    <property type="match status" value="1"/>
</dbReference>
<feature type="transmembrane region" description="Helical" evidence="5">
    <location>
        <begin position="293"/>
        <end position="313"/>
    </location>
</feature>
<dbReference type="PANTHER" id="PTHR43359">
    <property type="entry name" value="FORMATE HYDROGENLYASE SUBUNIT 4"/>
    <property type="match status" value="1"/>
</dbReference>
<keyword evidence="3 5" id="KW-1133">Transmembrane helix</keyword>
<evidence type="ECO:0000256" key="1">
    <source>
        <dbReference type="ARBA" id="ARBA00004141"/>
    </source>
</evidence>
<dbReference type="GO" id="GO:0016829">
    <property type="term" value="F:lyase activity"/>
    <property type="evidence" value="ECO:0007669"/>
    <property type="project" value="UniProtKB-KW"/>
</dbReference>
<comment type="caution">
    <text evidence="6">The sequence shown here is derived from an EMBL/GenBank/DDBJ whole genome shotgun (WGS) entry which is preliminary data.</text>
</comment>
<accession>A0A6L9QGK6</accession>
<dbReference type="GO" id="GO:0005886">
    <property type="term" value="C:plasma membrane"/>
    <property type="evidence" value="ECO:0007669"/>
    <property type="project" value="TreeGrafter"/>
</dbReference>
<sequence>MTGILGTVLQVVLVAAGAPLLVGLMRQIRARAEGRAGAGVLQPWRDLRKLFRKEPIAPHGTGPLFRTAPLVLAGTTLVVAAAVPIVTTRSPLDGAADLFAVTALLALGTVALALAGIDTGTAFGGMGASREMVVLALVEPTILLSTFALSVRVGSTNLGAIVGSTLDDPQQAVFPASLLALVALVIVVIAEAGRMPVDNPSTHLELTMIHEAMVLEYAGPDLALVEWASAMRLTVLLALLSNLFVPWGIAGDSLAMLPVAVAAIAAKVALAGGALAAGEVFMAKLRMFRVPELLAGSFVLALFAVASSFFLVAP</sequence>
<evidence type="ECO:0000256" key="4">
    <source>
        <dbReference type="ARBA" id="ARBA00023136"/>
    </source>
</evidence>
<feature type="transmembrane region" description="Helical" evidence="5">
    <location>
        <begin position="98"/>
        <end position="120"/>
    </location>
</feature>
<dbReference type="Proteomes" id="UP000475532">
    <property type="component" value="Unassembled WGS sequence"/>
</dbReference>
<dbReference type="EMBL" id="JAAGLI010000434">
    <property type="protein sequence ID" value="NEA24282.1"/>
    <property type="molecule type" value="Genomic_DNA"/>
</dbReference>
<dbReference type="InterPro" id="IPR001694">
    <property type="entry name" value="NADH_UbQ_OxRdtase_su1/FPO"/>
</dbReference>
<comment type="subcellular location">
    <subcellularLocation>
        <location evidence="1">Membrane</location>
        <topology evidence="1">Multi-pass membrane protein</topology>
    </subcellularLocation>
</comment>
<feature type="transmembrane region" description="Helical" evidence="5">
    <location>
        <begin position="172"/>
        <end position="190"/>
    </location>
</feature>
<evidence type="ECO:0000256" key="5">
    <source>
        <dbReference type="SAM" id="Phobius"/>
    </source>
</evidence>
<dbReference type="InterPro" id="IPR052561">
    <property type="entry name" value="ComplexI_Subunit1"/>
</dbReference>
<proteinExistence type="predicted"/>
<protein>
    <submittedName>
        <fullName evidence="6">Formate hydrogenlyase</fullName>
    </submittedName>
</protein>
<feature type="transmembrane region" description="Helical" evidence="5">
    <location>
        <begin position="6"/>
        <end position="25"/>
    </location>
</feature>
<keyword evidence="6" id="KW-0456">Lyase</keyword>
<evidence type="ECO:0000256" key="2">
    <source>
        <dbReference type="ARBA" id="ARBA00022692"/>
    </source>
</evidence>
<feature type="transmembrane region" description="Helical" evidence="5">
    <location>
        <begin position="255"/>
        <end position="281"/>
    </location>
</feature>
<evidence type="ECO:0000313" key="7">
    <source>
        <dbReference type="Proteomes" id="UP000475532"/>
    </source>
</evidence>
<dbReference type="Pfam" id="PF00146">
    <property type="entry name" value="NADHdh"/>
    <property type="match status" value="1"/>
</dbReference>